<organism evidence="1 2">
    <name type="scientific">Shewanella algae</name>
    <dbReference type="NCBI Taxonomy" id="38313"/>
    <lineage>
        <taxon>Bacteria</taxon>
        <taxon>Pseudomonadati</taxon>
        <taxon>Pseudomonadota</taxon>
        <taxon>Gammaproteobacteria</taxon>
        <taxon>Alteromonadales</taxon>
        <taxon>Shewanellaceae</taxon>
        <taxon>Shewanella</taxon>
    </lineage>
</organism>
<dbReference type="AlphaFoldDB" id="A0A380BJE3"/>
<sequence length="199" mass="22761">MSKKCFNLGTLSEDFDESDCMFKEVDERSYFYATNEYIPCSSISPITWEDLEISDSTEIPDIVEKGDKLVSKEVAKLIMSFDPYGVEIYPASLLIENELLTERYIVSIKNVIDVIDTERSRIIQNPKPHRPPIVSRLAICPEKLELIPLHKRLVFRVKESNTVFFDVSIVEKFIAGLMNGHHNLCQAIPFDTSELTPTI</sequence>
<keyword evidence="2" id="KW-1185">Reference proteome</keyword>
<name>A0A380BJE3_9GAMM</name>
<accession>A0A380BJE3</accession>
<gene>
    <name evidence="1" type="ORF">NCTC10738_03353</name>
</gene>
<evidence type="ECO:0000313" key="1">
    <source>
        <dbReference type="EMBL" id="SUJ01891.1"/>
    </source>
</evidence>
<dbReference type="KEGG" id="salg:BS332_20735"/>
<protein>
    <submittedName>
        <fullName evidence="1">Uncharacterized protein</fullName>
    </submittedName>
</protein>
<dbReference type="Proteomes" id="UP000254069">
    <property type="component" value="Unassembled WGS sequence"/>
</dbReference>
<dbReference type="EMBL" id="UGYO01000002">
    <property type="protein sequence ID" value="SUJ01891.1"/>
    <property type="molecule type" value="Genomic_DNA"/>
</dbReference>
<evidence type="ECO:0000313" key="2">
    <source>
        <dbReference type="Proteomes" id="UP000254069"/>
    </source>
</evidence>
<reference evidence="1 2" key="1">
    <citation type="submission" date="2018-06" db="EMBL/GenBank/DDBJ databases">
        <authorList>
            <consortium name="Pathogen Informatics"/>
            <person name="Doyle S."/>
        </authorList>
    </citation>
    <scope>NUCLEOTIDE SEQUENCE [LARGE SCALE GENOMIC DNA]</scope>
    <source>
        <strain evidence="1 2">NCTC10738</strain>
    </source>
</reference>
<proteinExistence type="predicted"/>